<dbReference type="EMBL" id="BAABWU010000001">
    <property type="protein sequence ID" value="GAA6194570.1"/>
    <property type="molecule type" value="Genomic_DNA"/>
</dbReference>
<evidence type="ECO:0000313" key="5">
    <source>
        <dbReference type="Proteomes" id="UP001441944"/>
    </source>
</evidence>
<dbReference type="InterPro" id="IPR016181">
    <property type="entry name" value="Acyl_CoA_acyltransferase"/>
</dbReference>
<evidence type="ECO:0000256" key="2">
    <source>
        <dbReference type="ARBA" id="ARBA00023315"/>
    </source>
</evidence>
<dbReference type="PANTHER" id="PTHR43877">
    <property type="entry name" value="AMINOALKYLPHOSPHONATE N-ACETYLTRANSFERASE-RELATED-RELATED"/>
    <property type="match status" value="1"/>
</dbReference>
<dbReference type="Proteomes" id="UP001441944">
    <property type="component" value="Unassembled WGS sequence"/>
</dbReference>
<sequence length="181" mass="19558">MTLDIRPVTATELLGLTDALAEILWACVQAGASVSFVLPFSPQDAARFWSDQIFPAVQRGDTILLGAFVDGELQGTAQLVVSQPPNQQHRADVAKLLVHPKARRGGMGRALMQALEAQARHHGKTLLVLDTRSGDPSQHLYESLGYQVAGTIPGYCRSPSADVFEATTYLFKPLLPADQAH</sequence>
<dbReference type="RefSeq" id="WP_353396142.1">
    <property type="nucleotide sequence ID" value="NZ_BAABWU010000001.1"/>
</dbReference>
<name>A0ABQ0AFA7_9RHOB</name>
<gene>
    <name evidence="4" type="ORF">NBRC116598_00140</name>
</gene>
<dbReference type="Pfam" id="PF00583">
    <property type="entry name" value="Acetyltransf_1"/>
    <property type="match status" value="1"/>
</dbReference>
<evidence type="ECO:0000256" key="1">
    <source>
        <dbReference type="ARBA" id="ARBA00022679"/>
    </source>
</evidence>
<accession>A0ABQ0AFA7</accession>
<proteinExistence type="predicted"/>
<feature type="domain" description="N-acetyltransferase" evidence="3">
    <location>
        <begin position="3"/>
        <end position="175"/>
    </location>
</feature>
<dbReference type="PROSITE" id="PS51186">
    <property type="entry name" value="GNAT"/>
    <property type="match status" value="1"/>
</dbReference>
<dbReference type="Gene3D" id="3.40.630.30">
    <property type="match status" value="1"/>
</dbReference>
<reference evidence="4 5" key="1">
    <citation type="submission" date="2024-04" db="EMBL/GenBank/DDBJ databases">
        <title>Draft genome sequence of Pseudophaeobacter arcticus NBRC 116598.</title>
        <authorList>
            <person name="Miyakawa T."/>
            <person name="Kusuya Y."/>
            <person name="Miura T."/>
        </authorList>
    </citation>
    <scope>NUCLEOTIDE SEQUENCE [LARGE SCALE GENOMIC DNA]</scope>
    <source>
        <strain evidence="4 5">SU-CL00105</strain>
    </source>
</reference>
<protein>
    <submittedName>
        <fullName evidence="4">GNAT family N-acetyltransferase</fullName>
    </submittedName>
</protein>
<comment type="caution">
    <text evidence="4">The sequence shown here is derived from an EMBL/GenBank/DDBJ whole genome shotgun (WGS) entry which is preliminary data.</text>
</comment>
<keyword evidence="5" id="KW-1185">Reference proteome</keyword>
<keyword evidence="2" id="KW-0012">Acyltransferase</keyword>
<dbReference type="InterPro" id="IPR050832">
    <property type="entry name" value="Bact_Acetyltransf"/>
</dbReference>
<keyword evidence="1" id="KW-0808">Transferase</keyword>
<dbReference type="SUPFAM" id="SSF55729">
    <property type="entry name" value="Acyl-CoA N-acyltransferases (Nat)"/>
    <property type="match status" value="1"/>
</dbReference>
<dbReference type="InterPro" id="IPR000182">
    <property type="entry name" value="GNAT_dom"/>
</dbReference>
<organism evidence="4 5">
    <name type="scientific">Pseudophaeobacter arcticus</name>
    <dbReference type="NCBI Taxonomy" id="385492"/>
    <lineage>
        <taxon>Bacteria</taxon>
        <taxon>Pseudomonadati</taxon>
        <taxon>Pseudomonadota</taxon>
        <taxon>Alphaproteobacteria</taxon>
        <taxon>Rhodobacterales</taxon>
        <taxon>Paracoccaceae</taxon>
        <taxon>Pseudophaeobacter</taxon>
    </lineage>
</organism>
<dbReference type="CDD" id="cd04301">
    <property type="entry name" value="NAT_SF"/>
    <property type="match status" value="1"/>
</dbReference>
<evidence type="ECO:0000259" key="3">
    <source>
        <dbReference type="PROSITE" id="PS51186"/>
    </source>
</evidence>
<evidence type="ECO:0000313" key="4">
    <source>
        <dbReference type="EMBL" id="GAA6194570.1"/>
    </source>
</evidence>